<sequence>MSMASRKVVRLGDDDAARVVVVRELTLGDFRAWLKHAAENPMTDAVTALLFEDFDPADLRFFTDLSADDLEQMTPAEMRAVWREVQEVNSDFFGMLGRAAGRAIRSSDSGQSSSAQG</sequence>
<organism evidence="1 2">
    <name type="scientific">Thauera humireducens</name>
    <dbReference type="NCBI Taxonomy" id="1134435"/>
    <lineage>
        <taxon>Bacteria</taxon>
        <taxon>Pseudomonadati</taxon>
        <taxon>Pseudomonadota</taxon>
        <taxon>Betaproteobacteria</taxon>
        <taxon>Rhodocyclales</taxon>
        <taxon>Zoogloeaceae</taxon>
        <taxon>Thauera</taxon>
    </lineage>
</organism>
<dbReference type="Proteomes" id="UP000036902">
    <property type="component" value="Chromosome"/>
</dbReference>
<reference evidence="2" key="1">
    <citation type="submission" date="2016-03" db="EMBL/GenBank/DDBJ databases">
        <authorList>
            <person name="Ma C."/>
            <person name="Zhou S."/>
            <person name="Yang G."/>
        </authorList>
    </citation>
    <scope>NUCLEOTIDE SEQUENCE [LARGE SCALE GENOMIC DNA]</scope>
    <source>
        <strain evidence="2">SgZ-1</strain>
    </source>
</reference>
<evidence type="ECO:0000313" key="2">
    <source>
        <dbReference type="Proteomes" id="UP000036902"/>
    </source>
</evidence>
<dbReference type="KEGG" id="thu:AC731_007175"/>
<gene>
    <name evidence="1" type="ORF">AC731_007175</name>
</gene>
<dbReference type="EMBL" id="CP014646">
    <property type="protein sequence ID" value="AMO36744.1"/>
    <property type="molecule type" value="Genomic_DNA"/>
</dbReference>
<protein>
    <submittedName>
        <fullName evidence="1">Uncharacterized protein</fullName>
    </submittedName>
</protein>
<evidence type="ECO:0000313" key="1">
    <source>
        <dbReference type="EMBL" id="AMO36744.1"/>
    </source>
</evidence>
<dbReference type="RefSeq" id="WP_048702849.1">
    <property type="nucleotide sequence ID" value="NZ_CP014646.1"/>
</dbReference>
<dbReference type="STRING" id="1134435.AC731_007175"/>
<name>A0A127K526_9RHOO</name>
<proteinExistence type="predicted"/>
<accession>A0A127K526</accession>
<keyword evidence="2" id="KW-1185">Reference proteome</keyword>
<dbReference type="AlphaFoldDB" id="A0A127K526"/>